<evidence type="ECO:0000256" key="1">
    <source>
        <dbReference type="ARBA" id="ARBA00022723"/>
    </source>
</evidence>
<evidence type="ECO:0000256" key="3">
    <source>
        <dbReference type="ARBA" id="ARBA00022833"/>
    </source>
</evidence>
<dbReference type="WBParaSite" id="Minc3s05166g37715">
    <property type="protein sequence ID" value="Minc3s05166g37715"/>
    <property type="gene ID" value="Minc3s05166g37715"/>
</dbReference>
<dbReference type="Proteomes" id="UP000887563">
    <property type="component" value="Unplaced"/>
</dbReference>
<reference evidence="6" key="1">
    <citation type="submission" date="2022-11" db="UniProtKB">
        <authorList>
            <consortium name="WormBaseParasite"/>
        </authorList>
    </citation>
    <scope>IDENTIFICATION</scope>
</reference>
<dbReference type="InterPro" id="IPR007588">
    <property type="entry name" value="Znf_FLYWCH"/>
</dbReference>
<name>A0A914NIS7_MELIC</name>
<dbReference type="Pfam" id="PF04500">
    <property type="entry name" value="FLYWCH"/>
    <property type="match status" value="1"/>
</dbReference>
<sequence>MAQILTKRNKQKIPHNGFLYVFEKPSKDESKLYWRCEFQSSKGINCRGRIHTDLEHNVLFVKENHTCVIFHHQRLKSIEMRIVDC</sequence>
<keyword evidence="1" id="KW-0479">Metal-binding</keyword>
<dbReference type="AlphaFoldDB" id="A0A914NIS7"/>
<dbReference type="Gene3D" id="2.20.25.240">
    <property type="match status" value="1"/>
</dbReference>
<evidence type="ECO:0000256" key="2">
    <source>
        <dbReference type="ARBA" id="ARBA00022771"/>
    </source>
</evidence>
<evidence type="ECO:0000313" key="6">
    <source>
        <dbReference type="WBParaSite" id="Minc3s05166g37715"/>
    </source>
</evidence>
<feature type="domain" description="FLYWCH-type" evidence="4">
    <location>
        <begin position="5"/>
        <end position="66"/>
    </location>
</feature>
<keyword evidence="3" id="KW-0862">Zinc</keyword>
<keyword evidence="5" id="KW-1185">Reference proteome</keyword>
<organism evidence="5 6">
    <name type="scientific">Meloidogyne incognita</name>
    <name type="common">Southern root-knot nematode worm</name>
    <name type="synonym">Oxyuris incognita</name>
    <dbReference type="NCBI Taxonomy" id="6306"/>
    <lineage>
        <taxon>Eukaryota</taxon>
        <taxon>Metazoa</taxon>
        <taxon>Ecdysozoa</taxon>
        <taxon>Nematoda</taxon>
        <taxon>Chromadorea</taxon>
        <taxon>Rhabditida</taxon>
        <taxon>Tylenchina</taxon>
        <taxon>Tylenchomorpha</taxon>
        <taxon>Tylenchoidea</taxon>
        <taxon>Meloidogynidae</taxon>
        <taxon>Meloidogyninae</taxon>
        <taxon>Meloidogyne</taxon>
        <taxon>Meloidogyne incognita group</taxon>
    </lineage>
</organism>
<protein>
    <submittedName>
        <fullName evidence="6">FLYWCH-type domain-containing protein</fullName>
    </submittedName>
</protein>
<dbReference type="GO" id="GO:0008270">
    <property type="term" value="F:zinc ion binding"/>
    <property type="evidence" value="ECO:0007669"/>
    <property type="project" value="UniProtKB-KW"/>
</dbReference>
<evidence type="ECO:0000259" key="4">
    <source>
        <dbReference type="Pfam" id="PF04500"/>
    </source>
</evidence>
<evidence type="ECO:0000313" key="5">
    <source>
        <dbReference type="Proteomes" id="UP000887563"/>
    </source>
</evidence>
<accession>A0A914NIS7</accession>
<keyword evidence="2" id="KW-0863">Zinc-finger</keyword>
<proteinExistence type="predicted"/>